<evidence type="ECO:0000256" key="1">
    <source>
        <dbReference type="ARBA" id="ARBA00022908"/>
    </source>
</evidence>
<dbReference type="InterPro" id="IPR050090">
    <property type="entry name" value="Tyrosine_recombinase_XerCD"/>
</dbReference>
<dbReference type="InterPro" id="IPR011010">
    <property type="entry name" value="DNA_brk_join_enz"/>
</dbReference>
<dbReference type="RefSeq" id="WP_386076729.1">
    <property type="nucleotide sequence ID" value="NZ_JBHTJT010000046.1"/>
</dbReference>
<reference evidence="6" key="1">
    <citation type="journal article" date="2019" name="Int. J. Syst. Evol. Microbiol.">
        <title>The Global Catalogue of Microorganisms (GCM) 10K type strain sequencing project: providing services to taxonomists for standard genome sequencing and annotation.</title>
        <authorList>
            <consortium name="The Broad Institute Genomics Platform"/>
            <consortium name="The Broad Institute Genome Sequencing Center for Infectious Disease"/>
            <person name="Wu L."/>
            <person name="Ma J."/>
        </authorList>
    </citation>
    <scope>NUCLEOTIDE SEQUENCE [LARGE SCALE GENOMIC DNA]</scope>
    <source>
        <strain evidence="6">CCUG 60524</strain>
    </source>
</reference>
<organism evidence="5 6">
    <name type="scientific">Tropicimonas aquimaris</name>
    <dbReference type="NCBI Taxonomy" id="914152"/>
    <lineage>
        <taxon>Bacteria</taxon>
        <taxon>Pseudomonadati</taxon>
        <taxon>Pseudomonadota</taxon>
        <taxon>Alphaproteobacteria</taxon>
        <taxon>Rhodobacterales</taxon>
        <taxon>Roseobacteraceae</taxon>
        <taxon>Tropicimonas</taxon>
    </lineage>
</organism>
<dbReference type="CDD" id="cd00796">
    <property type="entry name" value="INT_Rci_Hp1_C"/>
    <property type="match status" value="1"/>
</dbReference>
<dbReference type="Gene3D" id="1.10.150.130">
    <property type="match status" value="1"/>
</dbReference>
<sequence>MPQHAKGPRLYRRKDTGIYIIRDTGRGDQSTGTRDCREAETALARYLAERDRPRGPATPDQMTVSEVLVIYGTERAPKVKDPQRIAYAIQALVPFWGELPVSAIRDATVGHYTTARNRAPGTIRKELGVLKAALRYCADKGYLVNPPTVELPEKPEAKDRWLTRSEFARLLWAAWRNPKAKHLARFMLVAAYTGSRKSVILNLRFMPNTYGGWVDTDRGILHRRGEGQAETKKRTPKAPIPRQLLAHLRRWERNGARYVVEIEGNRVGSIKTAWKTATDAADFNDVTPHTLRHTAITWAMQHGAKPADVCSYFGLSLETLQRVYWHHHPDFQESVLRAMEAKL</sequence>
<evidence type="ECO:0000259" key="4">
    <source>
        <dbReference type="PROSITE" id="PS51898"/>
    </source>
</evidence>
<gene>
    <name evidence="5" type="ORF">ACFQ2S_18455</name>
</gene>
<proteinExistence type="predicted"/>
<evidence type="ECO:0000256" key="2">
    <source>
        <dbReference type="ARBA" id="ARBA00023125"/>
    </source>
</evidence>
<dbReference type="Gene3D" id="1.10.443.10">
    <property type="entry name" value="Intergrase catalytic core"/>
    <property type="match status" value="1"/>
</dbReference>
<dbReference type="EMBL" id="JBHTJT010000046">
    <property type="protein sequence ID" value="MFD0981620.1"/>
    <property type="molecule type" value="Genomic_DNA"/>
</dbReference>
<comment type="caution">
    <text evidence="5">The sequence shown here is derived from an EMBL/GenBank/DDBJ whole genome shotgun (WGS) entry which is preliminary data.</text>
</comment>
<feature type="domain" description="Tyr recombinase" evidence="4">
    <location>
        <begin position="157"/>
        <end position="337"/>
    </location>
</feature>
<dbReference type="PROSITE" id="PS51898">
    <property type="entry name" value="TYR_RECOMBINASE"/>
    <property type="match status" value="1"/>
</dbReference>
<dbReference type="PANTHER" id="PTHR30349:SF88">
    <property type="entry name" value="BLL1584 PROTEIN"/>
    <property type="match status" value="1"/>
</dbReference>
<evidence type="ECO:0000313" key="6">
    <source>
        <dbReference type="Proteomes" id="UP001597108"/>
    </source>
</evidence>
<keyword evidence="2" id="KW-0238">DNA-binding</keyword>
<dbReference type="InterPro" id="IPR013762">
    <property type="entry name" value="Integrase-like_cat_sf"/>
</dbReference>
<dbReference type="Pfam" id="PF00589">
    <property type="entry name" value="Phage_integrase"/>
    <property type="match status" value="1"/>
</dbReference>
<dbReference type="PANTHER" id="PTHR30349">
    <property type="entry name" value="PHAGE INTEGRASE-RELATED"/>
    <property type="match status" value="1"/>
</dbReference>
<dbReference type="InterPro" id="IPR002104">
    <property type="entry name" value="Integrase_catalytic"/>
</dbReference>
<dbReference type="SUPFAM" id="SSF56349">
    <property type="entry name" value="DNA breaking-rejoining enzymes"/>
    <property type="match status" value="1"/>
</dbReference>
<accession>A0ABW3IVL9</accession>
<protein>
    <submittedName>
        <fullName evidence="5">Tyrosine-type recombinase/integrase</fullName>
    </submittedName>
</protein>
<keyword evidence="3" id="KW-0233">DNA recombination</keyword>
<keyword evidence="6" id="KW-1185">Reference proteome</keyword>
<evidence type="ECO:0000313" key="5">
    <source>
        <dbReference type="EMBL" id="MFD0981620.1"/>
    </source>
</evidence>
<dbReference type="Proteomes" id="UP001597108">
    <property type="component" value="Unassembled WGS sequence"/>
</dbReference>
<evidence type="ECO:0000256" key="3">
    <source>
        <dbReference type="ARBA" id="ARBA00023172"/>
    </source>
</evidence>
<keyword evidence="1" id="KW-0229">DNA integration</keyword>
<name>A0ABW3IVL9_9RHOB</name>
<dbReference type="InterPro" id="IPR010998">
    <property type="entry name" value="Integrase_recombinase_N"/>
</dbReference>